<keyword evidence="1" id="KW-1133">Transmembrane helix</keyword>
<reference evidence="2 3" key="1">
    <citation type="journal article" date="2016" name="Int. J. Syst. Evol. Microbiol.">
        <title>Methanosarcina flavescens sp. nov., a methanogenic archaeon isolated from a full-scale anaerobic digester.</title>
        <authorList>
            <person name="Kern T."/>
            <person name="Fischer M.A."/>
            <person name="Deppenmeier U."/>
            <person name="Schmitz R.A."/>
            <person name="Rother M."/>
        </authorList>
    </citation>
    <scope>NUCLEOTIDE SEQUENCE [LARGE SCALE GENOMIC DNA]</scope>
    <source>
        <strain evidence="2 3">E03.2</strain>
    </source>
</reference>
<dbReference type="AlphaFoldDB" id="A0A660HVL5"/>
<sequence>MPHPASSWKGYLYYWNEYKILRSCLIYILVNFYGSFLNFYISKLKFYVKPLIFLGIFFDETGQLNGKLRSTLVKRDDL</sequence>
<feature type="transmembrane region" description="Helical" evidence="1">
    <location>
        <begin position="20"/>
        <end position="41"/>
    </location>
</feature>
<evidence type="ECO:0000256" key="1">
    <source>
        <dbReference type="SAM" id="Phobius"/>
    </source>
</evidence>
<name>A0A660HVL5_9EURY</name>
<organism evidence="2 3">
    <name type="scientific">Methanosarcina flavescens</name>
    <dbReference type="NCBI Taxonomy" id="1715806"/>
    <lineage>
        <taxon>Archaea</taxon>
        <taxon>Methanobacteriati</taxon>
        <taxon>Methanobacteriota</taxon>
        <taxon>Stenosarchaea group</taxon>
        <taxon>Methanomicrobia</taxon>
        <taxon>Methanosarcinales</taxon>
        <taxon>Methanosarcinaceae</taxon>
        <taxon>Methanosarcina</taxon>
    </lineage>
</organism>
<protein>
    <submittedName>
        <fullName evidence="2">Uncharacterized protein</fullName>
    </submittedName>
</protein>
<gene>
    <name evidence="2" type="ORF">AOB57_012520</name>
</gene>
<keyword evidence="3" id="KW-1185">Reference proteome</keyword>
<dbReference type="KEGG" id="mfz:AOB57_012520"/>
<dbReference type="EMBL" id="CP032683">
    <property type="protein sequence ID" value="AYK15905.1"/>
    <property type="molecule type" value="Genomic_DNA"/>
</dbReference>
<keyword evidence="1" id="KW-0472">Membrane</keyword>
<keyword evidence="1" id="KW-0812">Transmembrane</keyword>
<dbReference type="Proteomes" id="UP000053087">
    <property type="component" value="Chromosome"/>
</dbReference>
<evidence type="ECO:0000313" key="3">
    <source>
        <dbReference type="Proteomes" id="UP000053087"/>
    </source>
</evidence>
<accession>A0A660HVL5</accession>
<proteinExistence type="predicted"/>
<evidence type="ECO:0000313" key="2">
    <source>
        <dbReference type="EMBL" id="AYK15905.1"/>
    </source>
</evidence>